<dbReference type="RefSeq" id="WP_081615100.1">
    <property type="nucleotide sequence ID" value="NZ_JBFTEZ010000001.1"/>
</dbReference>
<evidence type="ECO:0000256" key="2">
    <source>
        <dbReference type="ARBA" id="ARBA00022714"/>
    </source>
</evidence>
<evidence type="ECO:0000256" key="3">
    <source>
        <dbReference type="ARBA" id="ARBA00022723"/>
    </source>
</evidence>
<dbReference type="Pfam" id="PF00355">
    <property type="entry name" value="Rieske"/>
    <property type="match status" value="1"/>
</dbReference>
<dbReference type="CDD" id="cd00680">
    <property type="entry name" value="RHO_alpha_C"/>
    <property type="match status" value="1"/>
</dbReference>
<dbReference type="PANTHER" id="PTHR43756">
    <property type="entry name" value="CHOLINE MONOOXYGENASE, CHLOROPLASTIC"/>
    <property type="match status" value="1"/>
</dbReference>
<protein>
    <submittedName>
        <fullName evidence="8">Aromatic ring-hydroxylating dioxygenase subunit alpha</fullName>
        <ecNumber evidence="8">1.14.13.-</ecNumber>
    </submittedName>
</protein>
<comment type="caution">
    <text evidence="8">The sequence shown here is derived from an EMBL/GenBank/DDBJ whole genome shotgun (WGS) entry which is preliminary data.</text>
</comment>
<keyword evidence="2" id="KW-0001">2Fe-2S</keyword>
<comment type="cofactor">
    <cofactor evidence="1">
        <name>Fe cation</name>
        <dbReference type="ChEBI" id="CHEBI:24875"/>
    </cofactor>
</comment>
<evidence type="ECO:0000256" key="1">
    <source>
        <dbReference type="ARBA" id="ARBA00001962"/>
    </source>
</evidence>
<dbReference type="SUPFAM" id="SSF55961">
    <property type="entry name" value="Bet v1-like"/>
    <property type="match status" value="1"/>
</dbReference>
<dbReference type="InterPro" id="IPR001663">
    <property type="entry name" value="Rng_hydr_dOase-A"/>
</dbReference>
<keyword evidence="9" id="KW-1185">Reference proteome</keyword>
<dbReference type="Gene3D" id="2.102.10.10">
    <property type="entry name" value="Rieske [2Fe-2S] iron-sulphur domain"/>
    <property type="match status" value="1"/>
</dbReference>
<dbReference type="InterPro" id="IPR036922">
    <property type="entry name" value="Rieske_2Fe-2S_sf"/>
</dbReference>
<dbReference type="Pfam" id="PF00848">
    <property type="entry name" value="Ring_hydroxyl_A"/>
    <property type="match status" value="1"/>
</dbReference>
<proteinExistence type="predicted"/>
<name>A0ABV3YCU3_9ACTN</name>
<evidence type="ECO:0000259" key="7">
    <source>
        <dbReference type="PROSITE" id="PS51296"/>
    </source>
</evidence>
<evidence type="ECO:0000256" key="4">
    <source>
        <dbReference type="ARBA" id="ARBA00023002"/>
    </source>
</evidence>
<keyword evidence="8" id="KW-0223">Dioxygenase</keyword>
<dbReference type="SUPFAM" id="SSF50022">
    <property type="entry name" value="ISP domain"/>
    <property type="match status" value="1"/>
</dbReference>
<dbReference type="PROSITE" id="PS51296">
    <property type="entry name" value="RIESKE"/>
    <property type="match status" value="1"/>
</dbReference>
<dbReference type="InterPro" id="IPR017941">
    <property type="entry name" value="Rieske_2Fe-2S"/>
</dbReference>
<keyword evidence="6" id="KW-0411">Iron-sulfur</keyword>
<dbReference type="EC" id="1.14.13.-" evidence="8"/>
<dbReference type="Gene3D" id="3.90.380.10">
    <property type="entry name" value="Naphthalene 1,2-dioxygenase Alpha Subunit, Chain A, domain 1"/>
    <property type="match status" value="2"/>
</dbReference>
<reference evidence="9" key="1">
    <citation type="submission" date="2024-07" db="EMBL/GenBank/DDBJ databases">
        <title>Pseudomonas strain that inhibits Aeromonas fish pathogens.</title>
        <authorList>
            <person name="Wildschutte H."/>
        </authorList>
    </citation>
    <scope>NUCLEOTIDE SEQUENCE [LARGE SCALE GENOMIC DNA]</scope>
    <source>
        <strain evidence="9">n60</strain>
    </source>
</reference>
<keyword evidence="5" id="KW-0408">Iron</keyword>
<organism evidence="8 9">
    <name type="scientific">Dietzia cinnamea</name>
    <dbReference type="NCBI Taxonomy" id="321318"/>
    <lineage>
        <taxon>Bacteria</taxon>
        <taxon>Bacillati</taxon>
        <taxon>Actinomycetota</taxon>
        <taxon>Actinomycetes</taxon>
        <taxon>Mycobacteriales</taxon>
        <taxon>Dietziaceae</taxon>
        <taxon>Dietzia</taxon>
    </lineage>
</organism>
<dbReference type="CDD" id="cd03469">
    <property type="entry name" value="Rieske_RO_Alpha_N"/>
    <property type="match status" value="1"/>
</dbReference>
<evidence type="ECO:0000313" key="9">
    <source>
        <dbReference type="Proteomes" id="UP001560293"/>
    </source>
</evidence>
<dbReference type="Proteomes" id="UP001560293">
    <property type="component" value="Unassembled WGS sequence"/>
</dbReference>
<accession>A0ABV3YCU3</accession>
<sequence>MTTIEGVNAAHETVSASWYMDPDLLEVERKQIFSKTWQLVATVDQFERVGSYFATKVGDVPIVLTRSKSGINAFVNVCRHRFHEVASGSGHARRLTCPYHAWSYDMDGQLCGAPRTENLDSFDKSTIALGKLSTGTWGPMVFVNLDPNPAVTFEDWIKPVSESFTDAGVQVERLAHFKRTTFDINGNWKLIAENYLECYHCQVAHPEYARTFTVDSSEGYPFSFSGHAFSSCTAPKASTNGNATSPYQMEGPVGVNQNDFLWPNFGPTTWPGQNCLLVYTFMPTEVGKTVGHFDYFFEPDCDPEAANGLTEFLDRVGTEDVGLVESVHRGMESGTLDKGLLLPDEGQVEHFQNLWRKALAL</sequence>
<dbReference type="PRINTS" id="PR00090">
    <property type="entry name" value="RNGDIOXGNASE"/>
</dbReference>
<dbReference type="GO" id="GO:0051213">
    <property type="term" value="F:dioxygenase activity"/>
    <property type="evidence" value="ECO:0007669"/>
    <property type="project" value="UniProtKB-KW"/>
</dbReference>
<gene>
    <name evidence="8" type="ORF">AB6N35_00090</name>
</gene>
<dbReference type="InterPro" id="IPR015879">
    <property type="entry name" value="Ring_hydroxy_dOase_asu_C_dom"/>
</dbReference>
<keyword evidence="4 8" id="KW-0560">Oxidoreductase</keyword>
<dbReference type="PANTHER" id="PTHR43756:SF5">
    <property type="entry name" value="CHOLINE MONOOXYGENASE, CHLOROPLASTIC"/>
    <property type="match status" value="1"/>
</dbReference>
<evidence type="ECO:0000313" key="8">
    <source>
        <dbReference type="EMBL" id="MEX6462765.1"/>
    </source>
</evidence>
<evidence type="ECO:0000256" key="6">
    <source>
        <dbReference type="ARBA" id="ARBA00023014"/>
    </source>
</evidence>
<keyword evidence="3" id="KW-0479">Metal-binding</keyword>
<feature type="domain" description="Rieske" evidence="7">
    <location>
        <begin position="37"/>
        <end position="122"/>
    </location>
</feature>
<evidence type="ECO:0000256" key="5">
    <source>
        <dbReference type="ARBA" id="ARBA00023004"/>
    </source>
</evidence>
<dbReference type="EMBL" id="JBFTEZ010000001">
    <property type="protein sequence ID" value="MEX6462765.1"/>
    <property type="molecule type" value="Genomic_DNA"/>
</dbReference>